<accession>A0ABX1ETF0</accession>
<dbReference type="Proteomes" id="UP000765160">
    <property type="component" value="Unassembled WGS sequence"/>
</dbReference>
<sequence>MVDRFRADLAAHKEATEQIKKKAKGDRGLIRDNLLSLGSEPKPPPHPMLLIADPTPEALVLHLAEGRPWAGVFTAEGGVLIGGSAFNDESRMRTGALMNTLWDGDPIRRRRVLTGATFLPGRRCSAHIMMQAVVADRLFGDATLDGIGMLARVLLVAPESTAGTRMFSTPPDACRATLDAYNDRLTQLLTRPPVTRPDASDVLDPPALTLTPEAEALWIGFHDHAERAIGDGGAWRPIRAFGAKAPEHAGRLAAVLATYADPDAMEIGAEHVACGIALAQHYAAEMMRLIGAASVTPELRQAAALLRWWQDRRDPQCHLAQIYQTGPGAIRAAAAARAAAATLEDHGWLRRLPAGSEVDGASRREAWELVA</sequence>
<protein>
    <submittedName>
        <fullName evidence="1">DUF3987 domain-containing protein</fullName>
    </submittedName>
</protein>
<comment type="caution">
    <text evidence="1">The sequence shown here is derived from an EMBL/GenBank/DDBJ whole genome shotgun (WGS) entry which is preliminary data.</text>
</comment>
<dbReference type="InterPro" id="IPR025048">
    <property type="entry name" value="DUF3987"/>
</dbReference>
<organism evidence="1 2">
    <name type="scientific">Falsiroseomonas frigidaquae</name>
    <dbReference type="NCBI Taxonomy" id="487318"/>
    <lineage>
        <taxon>Bacteria</taxon>
        <taxon>Pseudomonadati</taxon>
        <taxon>Pseudomonadota</taxon>
        <taxon>Alphaproteobacteria</taxon>
        <taxon>Acetobacterales</taxon>
        <taxon>Roseomonadaceae</taxon>
        <taxon>Falsiroseomonas</taxon>
    </lineage>
</organism>
<gene>
    <name evidence="1" type="ORF">HB662_03920</name>
</gene>
<name>A0ABX1ETF0_9PROT</name>
<evidence type="ECO:0000313" key="1">
    <source>
        <dbReference type="EMBL" id="NKE43911.1"/>
    </source>
</evidence>
<evidence type="ECO:0000313" key="2">
    <source>
        <dbReference type="Proteomes" id="UP000765160"/>
    </source>
</evidence>
<dbReference type="Pfam" id="PF13148">
    <property type="entry name" value="DUF3987"/>
    <property type="match status" value="1"/>
</dbReference>
<keyword evidence="2" id="KW-1185">Reference proteome</keyword>
<dbReference type="EMBL" id="JAAVTX010000001">
    <property type="protein sequence ID" value="NKE43911.1"/>
    <property type="molecule type" value="Genomic_DNA"/>
</dbReference>
<proteinExistence type="predicted"/>
<reference evidence="1 2" key="1">
    <citation type="submission" date="2020-03" db="EMBL/GenBank/DDBJ databases">
        <title>Roseomonas selenitidurans sp. nov. isolated from soil.</title>
        <authorList>
            <person name="Liu H."/>
        </authorList>
    </citation>
    <scope>NUCLEOTIDE SEQUENCE [LARGE SCALE GENOMIC DNA]</scope>
    <source>
        <strain evidence="1 2">JCM 15073</strain>
    </source>
</reference>
<dbReference type="RefSeq" id="WP_168047316.1">
    <property type="nucleotide sequence ID" value="NZ_JAATJR010000001.1"/>
</dbReference>